<dbReference type="VEuPathDB" id="FungiDB:BO71DRAFT_401095"/>
<feature type="compositionally biased region" description="Polar residues" evidence="1">
    <location>
        <begin position="214"/>
        <end position="224"/>
    </location>
</feature>
<evidence type="ECO:0000313" key="3">
    <source>
        <dbReference type="Proteomes" id="UP000247810"/>
    </source>
</evidence>
<name>A0A319ELF0_9EURO</name>
<evidence type="ECO:0000256" key="1">
    <source>
        <dbReference type="SAM" id="MobiDB-lite"/>
    </source>
</evidence>
<sequence length="811" mass="90557">MYLTAKMNLRWRKQTTHWPPSPCVEDEIVSLSRELHGLSQLGERPGVEGVCSRGTVDQHPVLVDAFSYTSFSQTTVFFEDSNRDSGSDDNVGPPTPTDERQDPMLYFIGDDQAVPLSAPLMPKEKPRVLPSKPAVRNTTEVPTRGRASRVDTSVQRDIPSKSKKPAVRTTEATSRGRASRVDTSVQRDIPSKKDTAQSSRTASTSSKPRPPAVQSKSTTSSPQRAGSVKHGRSTDTLVSKSGYQSDTAAANPKKRENGVKPELPTDKKPAISPSLAARLEEKIRARQELRASKVASPSETQPIPSPPSAAQSSAPVQRMTTEPPVASVNPVPGPVPGPVPVPQRAVPAPHSRSSSTQRESPTDHRAEGNAPSSSSSSSSSSTPAPLPARPIPKRPALATHQAGRSYSTYGGPSSTQLPARRAVSFLVEVPQRSSSLPRTPEEDEEDDDDDVPEPPLLPPRRSSSQGPSRQTSPRRQFFLSPCPRSVPVAGYQDWHTIKGLPHLDICPSCMKQMRKSKFRDLFVLGSARPRGEKVHCSMSEAWTRLAWMQTLKKQLDHLDLLHQITRSSGSKPCTGRTIDQHWYRIVDPETDMYLPQFNVCSGCVRNLRALMPQHRDTFKRGSAKQERSCDFVTDSPRFVRYIDCLDMAANRAEQEHALRPDLTEFLSYARRKVVLRDCRRDRPILSTWHYMPQLPELTVCEDCYDDVVWPLVKAKQPIARRFSTAMRLLPGDGPSRCREATCQLYSPRTRAKFQEAVQLNDLTYLKLVTLRRCEAEQRFRVREEELLEDASRGYDVESEMRKNVEEWKRCE</sequence>
<accession>A0A319ELF0</accession>
<feature type="compositionally biased region" description="Polar residues" evidence="1">
    <location>
        <begin position="402"/>
        <end position="417"/>
    </location>
</feature>
<proteinExistence type="predicted"/>
<feature type="compositionally biased region" description="Basic and acidic residues" evidence="1">
    <location>
        <begin position="278"/>
        <end position="291"/>
    </location>
</feature>
<feature type="compositionally biased region" description="Low complexity" evidence="1">
    <location>
        <begin position="196"/>
        <end position="207"/>
    </location>
</feature>
<feature type="compositionally biased region" description="Low complexity" evidence="1">
    <location>
        <begin position="372"/>
        <end position="381"/>
    </location>
</feature>
<keyword evidence="3" id="KW-1185">Reference proteome</keyword>
<feature type="compositionally biased region" description="Acidic residues" evidence="1">
    <location>
        <begin position="441"/>
        <end position="452"/>
    </location>
</feature>
<feature type="region of interest" description="Disordered" evidence="1">
    <location>
        <begin position="79"/>
        <end position="102"/>
    </location>
</feature>
<feature type="compositionally biased region" description="Polar residues" evidence="1">
    <location>
        <begin position="234"/>
        <end position="248"/>
    </location>
</feature>
<dbReference type="EMBL" id="KZ825934">
    <property type="protein sequence ID" value="PYH91782.1"/>
    <property type="molecule type" value="Genomic_DNA"/>
</dbReference>
<feature type="compositionally biased region" description="Low complexity" evidence="1">
    <location>
        <begin position="308"/>
        <end position="330"/>
    </location>
</feature>
<protein>
    <submittedName>
        <fullName evidence="2">Uncharacterized protein</fullName>
    </submittedName>
</protein>
<feature type="region of interest" description="Disordered" evidence="1">
    <location>
        <begin position="116"/>
        <end position="480"/>
    </location>
</feature>
<organism evidence="2 3">
    <name type="scientific">Aspergillus ellipticus CBS 707.79</name>
    <dbReference type="NCBI Taxonomy" id="1448320"/>
    <lineage>
        <taxon>Eukaryota</taxon>
        <taxon>Fungi</taxon>
        <taxon>Dikarya</taxon>
        <taxon>Ascomycota</taxon>
        <taxon>Pezizomycotina</taxon>
        <taxon>Eurotiomycetes</taxon>
        <taxon>Eurotiomycetidae</taxon>
        <taxon>Eurotiales</taxon>
        <taxon>Aspergillaceae</taxon>
        <taxon>Aspergillus</taxon>
        <taxon>Aspergillus subgen. Circumdati</taxon>
    </lineage>
</organism>
<dbReference type="OrthoDB" id="5324692at2759"/>
<dbReference type="AlphaFoldDB" id="A0A319ELF0"/>
<evidence type="ECO:0000313" key="2">
    <source>
        <dbReference type="EMBL" id="PYH91782.1"/>
    </source>
</evidence>
<feature type="compositionally biased region" description="Pro residues" evidence="1">
    <location>
        <begin position="331"/>
        <end position="341"/>
    </location>
</feature>
<dbReference type="Proteomes" id="UP000247810">
    <property type="component" value="Unassembled WGS sequence"/>
</dbReference>
<reference evidence="2 3" key="1">
    <citation type="submission" date="2018-02" db="EMBL/GenBank/DDBJ databases">
        <title>The genomes of Aspergillus section Nigri reveals drivers in fungal speciation.</title>
        <authorList>
            <consortium name="DOE Joint Genome Institute"/>
            <person name="Vesth T.C."/>
            <person name="Nybo J."/>
            <person name="Theobald S."/>
            <person name="Brandl J."/>
            <person name="Frisvad J.C."/>
            <person name="Nielsen K.F."/>
            <person name="Lyhne E.K."/>
            <person name="Kogle M.E."/>
            <person name="Kuo A."/>
            <person name="Riley R."/>
            <person name="Clum A."/>
            <person name="Nolan M."/>
            <person name="Lipzen A."/>
            <person name="Salamov A."/>
            <person name="Henrissat B."/>
            <person name="Wiebenga A."/>
            <person name="De vries R.P."/>
            <person name="Grigoriev I.V."/>
            <person name="Mortensen U.H."/>
            <person name="Andersen M.R."/>
            <person name="Baker S.E."/>
        </authorList>
    </citation>
    <scope>NUCLEOTIDE SEQUENCE [LARGE SCALE GENOMIC DNA]</scope>
    <source>
        <strain evidence="2 3">CBS 707.79</strain>
    </source>
</reference>
<gene>
    <name evidence="2" type="ORF">BO71DRAFT_401095</name>
</gene>
<feature type="compositionally biased region" description="Basic and acidic residues" evidence="1">
    <location>
        <begin position="253"/>
        <end position="269"/>
    </location>
</feature>
<feature type="compositionally biased region" description="Low complexity" evidence="1">
    <location>
        <begin position="459"/>
        <end position="475"/>
    </location>
</feature>
<dbReference type="STRING" id="1448320.A0A319ELF0"/>